<dbReference type="InterPro" id="IPR006597">
    <property type="entry name" value="Sel1-like"/>
</dbReference>
<evidence type="ECO:0000256" key="1">
    <source>
        <dbReference type="ARBA" id="ARBA00022737"/>
    </source>
</evidence>
<accession>A0A9P6B4G6</accession>
<evidence type="ECO:0000313" key="5">
    <source>
        <dbReference type="Proteomes" id="UP000886523"/>
    </source>
</evidence>
<protein>
    <recommendedName>
        <fullName evidence="6">HCP-like protein</fullName>
    </recommendedName>
</protein>
<dbReference type="InterPro" id="IPR011990">
    <property type="entry name" value="TPR-like_helical_dom_sf"/>
</dbReference>
<evidence type="ECO:0000256" key="2">
    <source>
        <dbReference type="PROSITE-ProRule" id="PRU00339"/>
    </source>
</evidence>
<dbReference type="InterPro" id="IPR019734">
    <property type="entry name" value="TPR_rpt"/>
</dbReference>
<dbReference type="PANTHER" id="PTHR46430">
    <property type="entry name" value="PROTEIN SKT5-RELATED"/>
    <property type="match status" value="1"/>
</dbReference>
<evidence type="ECO:0000313" key="4">
    <source>
        <dbReference type="EMBL" id="KAF9517496.1"/>
    </source>
</evidence>
<feature type="region of interest" description="Disordered" evidence="3">
    <location>
        <begin position="1"/>
        <end position="36"/>
    </location>
</feature>
<keyword evidence="1" id="KW-0677">Repeat</keyword>
<name>A0A9P6B4G6_9AGAM</name>
<proteinExistence type="predicted"/>
<feature type="compositionally biased region" description="Pro residues" evidence="3">
    <location>
        <begin position="1"/>
        <end position="10"/>
    </location>
</feature>
<dbReference type="Pfam" id="PF08238">
    <property type="entry name" value="Sel1"/>
    <property type="match status" value="4"/>
</dbReference>
<keyword evidence="5" id="KW-1185">Reference proteome</keyword>
<dbReference type="AlphaFoldDB" id="A0A9P6B4G6"/>
<feature type="repeat" description="TPR" evidence="2">
    <location>
        <begin position="287"/>
        <end position="320"/>
    </location>
</feature>
<evidence type="ECO:0000256" key="3">
    <source>
        <dbReference type="SAM" id="MobiDB-lite"/>
    </source>
</evidence>
<keyword evidence="2" id="KW-0802">TPR repeat</keyword>
<dbReference type="Proteomes" id="UP000886523">
    <property type="component" value="Unassembled WGS sequence"/>
</dbReference>
<comment type="caution">
    <text evidence="4">The sequence shown here is derived from an EMBL/GenBank/DDBJ whole genome shotgun (WGS) entry which is preliminary data.</text>
</comment>
<feature type="compositionally biased region" description="Pro residues" evidence="3">
    <location>
        <begin position="620"/>
        <end position="631"/>
    </location>
</feature>
<reference evidence="4" key="1">
    <citation type="journal article" date="2020" name="Nat. Commun.">
        <title>Large-scale genome sequencing of mycorrhizal fungi provides insights into the early evolution of symbiotic traits.</title>
        <authorList>
            <person name="Miyauchi S."/>
            <person name="Kiss E."/>
            <person name="Kuo A."/>
            <person name="Drula E."/>
            <person name="Kohler A."/>
            <person name="Sanchez-Garcia M."/>
            <person name="Morin E."/>
            <person name="Andreopoulos B."/>
            <person name="Barry K.W."/>
            <person name="Bonito G."/>
            <person name="Buee M."/>
            <person name="Carver A."/>
            <person name="Chen C."/>
            <person name="Cichocki N."/>
            <person name="Clum A."/>
            <person name="Culley D."/>
            <person name="Crous P.W."/>
            <person name="Fauchery L."/>
            <person name="Girlanda M."/>
            <person name="Hayes R.D."/>
            <person name="Keri Z."/>
            <person name="LaButti K."/>
            <person name="Lipzen A."/>
            <person name="Lombard V."/>
            <person name="Magnuson J."/>
            <person name="Maillard F."/>
            <person name="Murat C."/>
            <person name="Nolan M."/>
            <person name="Ohm R.A."/>
            <person name="Pangilinan J."/>
            <person name="Pereira M.F."/>
            <person name="Perotto S."/>
            <person name="Peter M."/>
            <person name="Pfister S."/>
            <person name="Riley R."/>
            <person name="Sitrit Y."/>
            <person name="Stielow J.B."/>
            <person name="Szollosi G."/>
            <person name="Zifcakova L."/>
            <person name="Stursova M."/>
            <person name="Spatafora J.W."/>
            <person name="Tedersoo L."/>
            <person name="Vaario L.M."/>
            <person name="Yamada A."/>
            <person name="Yan M."/>
            <person name="Wang P."/>
            <person name="Xu J."/>
            <person name="Bruns T."/>
            <person name="Baldrian P."/>
            <person name="Vilgalys R."/>
            <person name="Dunand C."/>
            <person name="Henrissat B."/>
            <person name="Grigoriev I.V."/>
            <person name="Hibbett D."/>
            <person name="Nagy L.G."/>
            <person name="Martin F.M."/>
        </authorList>
    </citation>
    <scope>NUCLEOTIDE SEQUENCE</scope>
    <source>
        <strain evidence="4">UP504</strain>
    </source>
</reference>
<dbReference type="PANTHER" id="PTHR46430:SF2">
    <property type="entry name" value="CHITIN SYNTHASE REGULATORY FACTOR 4"/>
    <property type="match status" value="1"/>
</dbReference>
<dbReference type="OrthoDB" id="272077at2759"/>
<evidence type="ECO:0008006" key="6">
    <source>
        <dbReference type="Google" id="ProtNLM"/>
    </source>
</evidence>
<dbReference type="EMBL" id="MU128931">
    <property type="protein sequence ID" value="KAF9517496.1"/>
    <property type="molecule type" value="Genomic_DNA"/>
</dbReference>
<dbReference type="PROSITE" id="PS50005">
    <property type="entry name" value="TPR"/>
    <property type="match status" value="1"/>
</dbReference>
<sequence length="631" mass="69417">MAAPKVPPRPQVHRSGSEAPPVPPLPPSFRHEQESQPYYYEDALVAPRPQILMSTVPADMATSLESTGVDPRPISVGGYREPPGWEPTSSSPQPPWAVPQPFNRIPVDDPRTRARSPIPYVPERRYDVRAPPVFRPEHIPFAPIDPPHKPGQPPTLTASRPTIDSLLAAAQSVAAVDNPARKVAWSKQVLNLVDRTQALELQLHPKQDASFSQISNPQLVQLVDQAISSILMVCDMPITTSQVPLFLAEALYLRGTLAASGSFPTYVARDPRTAFKDFETAARYGFHAAWFKIGREYERVNDFRRAKECFQRGVGKGDKNCLYRMGMVYLLGQLDTPADPKVAIPLLKQSADLSDVDAAQSAYVYGMLLLATNAANPDPRESEARRYIERSAYLHFSPAQYKAGWAYEYAKMGCPFDPLVSVQYYSLASQQGEEEADMALSKWFLCGAEGCFDKDEHLAFTFAEKAARKGLPTGEFAMGYYYEVGVGGKKDLAQARKWYEKAAKHNNADAPARLQALAEQNPAGFSREEHETITHNTLVRKRTLAREASSASGRRTTTGVDGQLAARVVKNAASKIGPEPSRPELLNVRQSPPSPGPPAGHPSNPNAPRQPRQTPQSSAPTPPHPHPDQCP</sequence>
<dbReference type="Gene3D" id="1.25.40.10">
    <property type="entry name" value="Tetratricopeptide repeat domain"/>
    <property type="match status" value="1"/>
</dbReference>
<dbReference type="SUPFAM" id="SSF81901">
    <property type="entry name" value="HCP-like"/>
    <property type="match status" value="1"/>
</dbReference>
<feature type="region of interest" description="Disordered" evidence="3">
    <location>
        <begin position="63"/>
        <end position="117"/>
    </location>
</feature>
<feature type="compositionally biased region" description="Polar residues" evidence="3">
    <location>
        <begin position="549"/>
        <end position="560"/>
    </location>
</feature>
<feature type="compositionally biased region" description="Low complexity" evidence="3">
    <location>
        <begin position="601"/>
        <end position="619"/>
    </location>
</feature>
<organism evidence="4 5">
    <name type="scientific">Hydnum rufescens UP504</name>
    <dbReference type="NCBI Taxonomy" id="1448309"/>
    <lineage>
        <taxon>Eukaryota</taxon>
        <taxon>Fungi</taxon>
        <taxon>Dikarya</taxon>
        <taxon>Basidiomycota</taxon>
        <taxon>Agaricomycotina</taxon>
        <taxon>Agaricomycetes</taxon>
        <taxon>Cantharellales</taxon>
        <taxon>Hydnaceae</taxon>
        <taxon>Hydnum</taxon>
    </lineage>
</organism>
<dbReference type="InterPro" id="IPR051726">
    <property type="entry name" value="Chitin_Synth_Reg"/>
</dbReference>
<gene>
    <name evidence="4" type="ORF">BS47DRAFT_502165</name>
</gene>
<dbReference type="SMART" id="SM00671">
    <property type="entry name" value="SEL1"/>
    <property type="match status" value="6"/>
</dbReference>
<feature type="region of interest" description="Disordered" evidence="3">
    <location>
        <begin position="543"/>
        <end position="631"/>
    </location>
</feature>